<gene>
    <name evidence="1" type="ORF">SAMN05421806_115112</name>
</gene>
<name>A0A1G9GBN4_9ACTN</name>
<evidence type="ECO:0000313" key="2">
    <source>
        <dbReference type="Proteomes" id="UP000199155"/>
    </source>
</evidence>
<keyword evidence="2" id="KW-1185">Reference proteome</keyword>
<dbReference type="Proteomes" id="UP000199155">
    <property type="component" value="Unassembled WGS sequence"/>
</dbReference>
<dbReference type="Gene3D" id="3.40.50.1010">
    <property type="entry name" value="5'-nuclease"/>
    <property type="match status" value="1"/>
</dbReference>
<protein>
    <submittedName>
        <fullName evidence="1">NYN domain-containing protein</fullName>
    </submittedName>
</protein>
<sequence length="103" mass="11746">MHYRSLRYSPRWPQEPAREKGIDVLLAVELVSKAMNGDVDVLLCATHDTDLEPALEMALTKGKSKIETAGWWGGRRLKVPGRKTWHTALDGADFVHCRDRKQY</sequence>
<evidence type="ECO:0000313" key="1">
    <source>
        <dbReference type="EMBL" id="SDK98079.1"/>
    </source>
</evidence>
<reference evidence="1 2" key="1">
    <citation type="submission" date="2016-10" db="EMBL/GenBank/DDBJ databases">
        <authorList>
            <person name="de Groot N.N."/>
        </authorList>
    </citation>
    <scope>NUCLEOTIDE SEQUENCE [LARGE SCALE GENOMIC DNA]</scope>
    <source>
        <strain evidence="1 2">CGMCC 4.5727</strain>
    </source>
</reference>
<proteinExistence type="predicted"/>
<dbReference type="AlphaFoldDB" id="A0A1G9GBN4"/>
<dbReference type="EMBL" id="FNFF01000015">
    <property type="protein sequence ID" value="SDK98079.1"/>
    <property type="molecule type" value="Genomic_DNA"/>
</dbReference>
<accession>A0A1G9GBN4</accession>
<organism evidence="1 2">
    <name type="scientific">Streptomyces indicus</name>
    <dbReference type="NCBI Taxonomy" id="417292"/>
    <lineage>
        <taxon>Bacteria</taxon>
        <taxon>Bacillati</taxon>
        <taxon>Actinomycetota</taxon>
        <taxon>Actinomycetes</taxon>
        <taxon>Kitasatosporales</taxon>
        <taxon>Streptomycetaceae</taxon>
        <taxon>Streptomyces</taxon>
    </lineage>
</organism>